<comment type="subunit">
    <text evidence="3 10">Homodimer.</text>
</comment>
<evidence type="ECO:0000313" key="13">
    <source>
        <dbReference type="EMBL" id="AIF40638.1"/>
    </source>
</evidence>
<evidence type="ECO:0000256" key="4">
    <source>
        <dbReference type="ARBA" id="ARBA00022679"/>
    </source>
</evidence>
<proteinExistence type="inferred from homology"/>
<accession>A0A075JKN0</accession>
<dbReference type="InterPro" id="IPR005477">
    <property type="entry name" value="Dxylulose-5-P_synthase"/>
</dbReference>
<dbReference type="KEGG" id="dni:HX89_06465"/>
<dbReference type="HAMAP" id="MF_00315">
    <property type="entry name" value="DXP_synth"/>
    <property type="match status" value="1"/>
</dbReference>
<sequence>MTLLETISGPDDLKRIPAEELDALAAEIRQFLVESVSKTGGHLGPNLGVVELSIAMHRVFDSPKDTFVFDTGHQSYVHKLLTGRHDFSKLKKSGGLSGYPSREESEHDVVENSHASTSLSWAEGIAKARRLKGESDRHTVAVIGDGALTGGMAWEALNNISADADLPLVIVLNDNERSYAPTIGGMAHHLATMRTMHTYDQVLDWGKNRLQATPKVGTKMYEALHGVKRGLKDIVYPDTGVFESLGIKYLGPIDGHDEAAVEAALRRARDYGRPTLVHVITQKGRGYEPAFSDEADQWHGIGKFNPETGLPFEVSGRIWTDEFSDEMVALGAERDDIVAITAAMLIPVGLDGFAKKYPERVFDVGIAEQHAVTMASGLSYGGLHPVVAVYATFLNRAFDQLLMDTALHRQGVTFVLDRAGVTGSDGASHNGMWDMSICSIVPGLHLAAPRDGAQVRELLREAVDIDDAPSVIRFPKGDVADPLVAERRLGRLDVMREPDGGDGVDVLVVGVGSMVSTALGVADLLTDQGRRVQVIDPRWTYPVADELVDLARAAGRVVVIEDNLVEAGVGSAVARRLREAGVRTPLDTFGIPKEFLVHASRGEVLATVGLTVADIVDALGRDDAALTRADAYDGGAHAPGGGAGTRDGDAGTQAAGRDAGATGDLGDAMPVAAHADIH</sequence>
<evidence type="ECO:0000256" key="6">
    <source>
        <dbReference type="ARBA" id="ARBA00022842"/>
    </source>
</evidence>
<dbReference type="PANTHER" id="PTHR43322:SF5">
    <property type="entry name" value="1-DEOXY-D-XYLULOSE-5-PHOSPHATE SYNTHASE, CHLOROPLASTIC"/>
    <property type="match status" value="1"/>
</dbReference>
<dbReference type="PROSITE" id="PS00802">
    <property type="entry name" value="TRANSKETOLASE_2"/>
    <property type="match status" value="1"/>
</dbReference>
<keyword evidence="7 10" id="KW-0784">Thiamine biosynthesis</keyword>
<dbReference type="InterPro" id="IPR033248">
    <property type="entry name" value="Transketolase_C"/>
</dbReference>
<organism evidence="13 14">
    <name type="scientific">Dermacoccus nishinomiyaensis</name>
    <dbReference type="NCBI Taxonomy" id="1274"/>
    <lineage>
        <taxon>Bacteria</taxon>
        <taxon>Bacillati</taxon>
        <taxon>Actinomycetota</taxon>
        <taxon>Actinomycetes</taxon>
        <taxon>Micrococcales</taxon>
        <taxon>Dermacoccaceae</taxon>
        <taxon>Dermacoccus</taxon>
    </lineage>
</organism>
<feature type="region of interest" description="Disordered" evidence="11">
    <location>
        <begin position="631"/>
        <end position="667"/>
    </location>
</feature>
<reference evidence="13 14" key="1">
    <citation type="submission" date="2014-07" db="EMBL/GenBank/DDBJ databases">
        <title>Genome Sequencing of Dermacoccus nishinomiyaensis.</title>
        <authorList>
            <person name="Hong K.W."/>
            <person name="Chan K.G."/>
        </authorList>
    </citation>
    <scope>NUCLEOTIDE SEQUENCE [LARGE SCALE GENOMIC DNA]</scope>
    <source>
        <strain evidence="13 14">M25</strain>
    </source>
</reference>
<dbReference type="GO" id="GO:0030976">
    <property type="term" value="F:thiamine pyrophosphate binding"/>
    <property type="evidence" value="ECO:0007669"/>
    <property type="project" value="UniProtKB-UniRule"/>
</dbReference>
<dbReference type="NCBIfam" id="NF003933">
    <property type="entry name" value="PRK05444.2-2"/>
    <property type="match status" value="1"/>
</dbReference>
<dbReference type="GO" id="GO:0000287">
    <property type="term" value="F:magnesium ion binding"/>
    <property type="evidence" value="ECO:0007669"/>
    <property type="project" value="UniProtKB-UniRule"/>
</dbReference>
<dbReference type="SUPFAM" id="SSF52518">
    <property type="entry name" value="Thiamin diphosphate-binding fold (THDP-binding)"/>
    <property type="match status" value="2"/>
</dbReference>
<evidence type="ECO:0000259" key="12">
    <source>
        <dbReference type="SMART" id="SM00861"/>
    </source>
</evidence>
<dbReference type="InterPro" id="IPR009014">
    <property type="entry name" value="Transketo_C/PFOR_II"/>
</dbReference>
<dbReference type="GO" id="GO:0008661">
    <property type="term" value="F:1-deoxy-D-xylulose-5-phosphate synthase activity"/>
    <property type="evidence" value="ECO:0007669"/>
    <property type="project" value="UniProtKB-UniRule"/>
</dbReference>
<feature type="binding site" evidence="10">
    <location>
        <position position="175"/>
    </location>
    <ligand>
        <name>Mg(2+)</name>
        <dbReference type="ChEBI" id="CHEBI:18420"/>
    </ligand>
</feature>
<dbReference type="GO" id="GO:0009228">
    <property type="term" value="P:thiamine biosynthetic process"/>
    <property type="evidence" value="ECO:0007669"/>
    <property type="project" value="UniProtKB-UniRule"/>
</dbReference>
<gene>
    <name evidence="10" type="primary">dxs</name>
    <name evidence="13" type="ORF">HX89_06465</name>
</gene>
<evidence type="ECO:0000256" key="1">
    <source>
        <dbReference type="ARBA" id="ARBA00004980"/>
    </source>
</evidence>
<evidence type="ECO:0000256" key="9">
    <source>
        <dbReference type="ARBA" id="ARBA00023229"/>
    </source>
</evidence>
<evidence type="ECO:0000256" key="11">
    <source>
        <dbReference type="SAM" id="MobiDB-lite"/>
    </source>
</evidence>
<dbReference type="Pfam" id="PF13292">
    <property type="entry name" value="DXP_synthase_N"/>
    <property type="match status" value="1"/>
</dbReference>
<feature type="compositionally biased region" description="Basic and acidic residues" evidence="11">
    <location>
        <begin position="101"/>
        <end position="111"/>
    </location>
</feature>
<keyword evidence="14" id="KW-1185">Reference proteome</keyword>
<feature type="binding site" evidence="10">
    <location>
        <position position="368"/>
    </location>
    <ligand>
        <name>thiamine diphosphate</name>
        <dbReference type="ChEBI" id="CHEBI:58937"/>
    </ligand>
</feature>
<dbReference type="EC" id="2.2.1.7" evidence="10"/>
<feature type="domain" description="Transketolase-like pyrimidine-binding" evidence="12">
    <location>
        <begin position="317"/>
        <end position="481"/>
    </location>
</feature>
<dbReference type="OrthoDB" id="9803371at2"/>
<feature type="region of interest" description="Disordered" evidence="11">
    <location>
        <begin position="93"/>
        <end position="112"/>
    </location>
</feature>
<dbReference type="InterPro" id="IPR029061">
    <property type="entry name" value="THDP-binding"/>
</dbReference>
<dbReference type="CDD" id="cd07033">
    <property type="entry name" value="TPP_PYR_DXS_TK_like"/>
    <property type="match status" value="1"/>
</dbReference>
<evidence type="ECO:0000256" key="3">
    <source>
        <dbReference type="ARBA" id="ARBA00011738"/>
    </source>
</evidence>
<comment type="pathway">
    <text evidence="1 10">Metabolic intermediate biosynthesis; 1-deoxy-D-xylulose 5-phosphate biosynthesis; 1-deoxy-D-xylulose 5-phosphate from D-glyceraldehyde 3-phosphate and pyruvate: step 1/1.</text>
</comment>
<comment type="cofactor">
    <cofactor evidence="10">
        <name>thiamine diphosphate</name>
        <dbReference type="ChEBI" id="CHEBI:58937"/>
    </cofactor>
    <text evidence="10">Binds 1 thiamine pyrophosphate per subunit.</text>
</comment>
<keyword evidence="4 10" id="KW-0808">Transferase</keyword>
<evidence type="ECO:0000256" key="2">
    <source>
        <dbReference type="ARBA" id="ARBA00011081"/>
    </source>
</evidence>
<dbReference type="PROSITE" id="PS00801">
    <property type="entry name" value="TRANSKETOLASE_1"/>
    <property type="match status" value="1"/>
</dbReference>
<comment type="catalytic activity">
    <reaction evidence="10">
        <text>D-glyceraldehyde 3-phosphate + pyruvate + H(+) = 1-deoxy-D-xylulose 5-phosphate + CO2</text>
        <dbReference type="Rhea" id="RHEA:12605"/>
        <dbReference type="ChEBI" id="CHEBI:15361"/>
        <dbReference type="ChEBI" id="CHEBI:15378"/>
        <dbReference type="ChEBI" id="CHEBI:16526"/>
        <dbReference type="ChEBI" id="CHEBI:57792"/>
        <dbReference type="ChEBI" id="CHEBI:59776"/>
        <dbReference type="EC" id="2.2.1.7"/>
    </reaction>
</comment>
<feature type="binding site" evidence="10">
    <location>
        <position position="145"/>
    </location>
    <ligand>
        <name>Mg(2+)</name>
        <dbReference type="ChEBI" id="CHEBI:18420"/>
    </ligand>
</feature>
<keyword evidence="6 10" id="KW-0460">Magnesium</keyword>
<dbReference type="SUPFAM" id="SSF52922">
    <property type="entry name" value="TK C-terminal domain-like"/>
    <property type="match status" value="1"/>
</dbReference>
<feature type="binding site" evidence="10">
    <location>
        <position position="73"/>
    </location>
    <ligand>
        <name>thiamine diphosphate</name>
        <dbReference type="ChEBI" id="CHEBI:58937"/>
    </ligand>
</feature>
<dbReference type="InterPro" id="IPR049557">
    <property type="entry name" value="Transketolase_CS"/>
</dbReference>
<dbReference type="GO" id="GO:0005829">
    <property type="term" value="C:cytosol"/>
    <property type="evidence" value="ECO:0007669"/>
    <property type="project" value="TreeGrafter"/>
</dbReference>
<dbReference type="GO" id="GO:0019288">
    <property type="term" value="P:isopentenyl diphosphate biosynthetic process, methylerythritol 4-phosphate pathway"/>
    <property type="evidence" value="ECO:0007669"/>
    <property type="project" value="TreeGrafter"/>
</dbReference>
<feature type="binding site" evidence="10">
    <location>
        <begin position="113"/>
        <end position="115"/>
    </location>
    <ligand>
        <name>thiamine diphosphate</name>
        <dbReference type="ChEBI" id="CHEBI:58937"/>
    </ligand>
</feature>
<dbReference type="InterPro" id="IPR005475">
    <property type="entry name" value="Transketolase-like_Pyr-bd"/>
</dbReference>
<keyword evidence="5 10" id="KW-0479">Metal-binding</keyword>
<dbReference type="Pfam" id="PF02780">
    <property type="entry name" value="Transketolase_C"/>
    <property type="match status" value="1"/>
</dbReference>
<dbReference type="eggNOG" id="COG1154">
    <property type="taxonomic scope" value="Bacteria"/>
</dbReference>
<feature type="binding site" evidence="10">
    <location>
        <position position="287"/>
    </location>
    <ligand>
        <name>thiamine diphosphate</name>
        <dbReference type="ChEBI" id="CHEBI:58937"/>
    </ligand>
</feature>
<comment type="similarity">
    <text evidence="2 10">Belongs to the transketolase family. DXPS subfamily.</text>
</comment>
<comment type="function">
    <text evidence="10">Catalyzes the acyloin condensation reaction between C atoms 2 and 3 of pyruvate and glyceraldehyde 3-phosphate to yield 1-deoxy-D-xylulose-5-phosphate (DXP).</text>
</comment>
<evidence type="ECO:0000256" key="7">
    <source>
        <dbReference type="ARBA" id="ARBA00022977"/>
    </source>
</evidence>
<name>A0A075JKN0_9MICO</name>
<dbReference type="PANTHER" id="PTHR43322">
    <property type="entry name" value="1-D-DEOXYXYLULOSE 5-PHOSPHATE SYNTHASE-RELATED"/>
    <property type="match status" value="1"/>
</dbReference>
<feature type="binding site" evidence="10">
    <location>
        <begin position="146"/>
        <end position="147"/>
    </location>
    <ligand>
        <name>thiamine diphosphate</name>
        <dbReference type="ChEBI" id="CHEBI:58937"/>
    </ligand>
</feature>
<evidence type="ECO:0000256" key="10">
    <source>
        <dbReference type="HAMAP-Rule" id="MF_00315"/>
    </source>
</evidence>
<keyword evidence="8 10" id="KW-0786">Thiamine pyrophosphate</keyword>
<protein>
    <recommendedName>
        <fullName evidence="10">1-deoxy-D-xylulose-5-phosphate synthase</fullName>
        <ecNumber evidence="10">2.2.1.7</ecNumber>
    </recommendedName>
    <alternativeName>
        <fullName evidence="10">1-deoxyxylulose-5-phosphate synthase</fullName>
        <shortName evidence="10">DXP synthase</shortName>
        <shortName evidence="10">DXPS</shortName>
    </alternativeName>
</protein>
<dbReference type="FunFam" id="3.40.50.970:FF:000005">
    <property type="entry name" value="1-deoxy-D-xylulose-5-phosphate synthase"/>
    <property type="match status" value="1"/>
</dbReference>
<comment type="cofactor">
    <cofactor evidence="10">
        <name>Mg(2+)</name>
        <dbReference type="ChEBI" id="CHEBI:18420"/>
    </cofactor>
    <text evidence="10">Binds 1 Mg(2+) ion per subunit.</text>
</comment>
<dbReference type="CDD" id="cd02007">
    <property type="entry name" value="TPP_DXS"/>
    <property type="match status" value="1"/>
</dbReference>
<dbReference type="InterPro" id="IPR020826">
    <property type="entry name" value="Transketolase_BS"/>
</dbReference>
<dbReference type="SMART" id="SM00861">
    <property type="entry name" value="Transket_pyr"/>
    <property type="match status" value="1"/>
</dbReference>
<dbReference type="NCBIfam" id="TIGR00204">
    <property type="entry name" value="dxs"/>
    <property type="match status" value="1"/>
</dbReference>
<evidence type="ECO:0000313" key="14">
    <source>
        <dbReference type="Proteomes" id="UP000027986"/>
    </source>
</evidence>
<feature type="binding site" evidence="10">
    <location>
        <position position="175"/>
    </location>
    <ligand>
        <name>thiamine diphosphate</name>
        <dbReference type="ChEBI" id="CHEBI:58937"/>
    </ligand>
</feature>
<dbReference type="AlphaFoldDB" id="A0A075JKN0"/>
<dbReference type="RefSeq" id="WP_038567872.1">
    <property type="nucleotide sequence ID" value="NZ_CP008889.1"/>
</dbReference>
<dbReference type="UniPathway" id="UPA00064">
    <property type="reaction ID" value="UER00091"/>
</dbReference>
<feature type="compositionally biased region" description="Low complexity" evidence="11">
    <location>
        <begin position="650"/>
        <end position="667"/>
    </location>
</feature>
<keyword evidence="9 10" id="KW-0414">Isoprene biosynthesis</keyword>
<dbReference type="GO" id="GO:0016114">
    <property type="term" value="P:terpenoid biosynthetic process"/>
    <property type="evidence" value="ECO:0007669"/>
    <property type="project" value="UniProtKB-UniRule"/>
</dbReference>
<evidence type="ECO:0000256" key="8">
    <source>
        <dbReference type="ARBA" id="ARBA00023052"/>
    </source>
</evidence>
<evidence type="ECO:0000256" key="5">
    <source>
        <dbReference type="ARBA" id="ARBA00022723"/>
    </source>
</evidence>
<dbReference type="Gene3D" id="3.40.50.920">
    <property type="match status" value="1"/>
</dbReference>
<dbReference type="Proteomes" id="UP000027986">
    <property type="component" value="Chromosome"/>
</dbReference>
<dbReference type="HOGENOM" id="CLU_009227_1_4_11"/>
<dbReference type="EMBL" id="CP008889">
    <property type="protein sequence ID" value="AIF40638.1"/>
    <property type="molecule type" value="Genomic_DNA"/>
</dbReference>
<dbReference type="Gene3D" id="3.40.50.970">
    <property type="match status" value="2"/>
</dbReference>
<dbReference type="Pfam" id="PF02779">
    <property type="entry name" value="Transket_pyr"/>
    <property type="match status" value="1"/>
</dbReference>
<dbReference type="GeneID" id="41840811"/>